<proteinExistence type="predicted"/>
<keyword evidence="2" id="KW-1185">Reference proteome</keyword>
<protein>
    <submittedName>
        <fullName evidence="1">WAT1-related protein</fullName>
    </submittedName>
</protein>
<reference evidence="2" key="1">
    <citation type="journal article" date="2023" name="Hortic. Res.">
        <title>A chromosome-level phased genome enabling allele-level studies in sweet orange: a case study on citrus Huanglongbing tolerance.</title>
        <authorList>
            <person name="Wu B."/>
            <person name="Yu Q."/>
            <person name="Deng Z."/>
            <person name="Duan Y."/>
            <person name="Luo F."/>
            <person name="Gmitter F. Jr."/>
        </authorList>
    </citation>
    <scope>NUCLEOTIDE SEQUENCE [LARGE SCALE GENOMIC DNA]</scope>
    <source>
        <strain evidence="2">cv. Valencia</strain>
    </source>
</reference>
<organism evidence="1 2">
    <name type="scientific">Citrus sinensis</name>
    <name type="common">Sweet orange</name>
    <name type="synonym">Citrus aurantium var. sinensis</name>
    <dbReference type="NCBI Taxonomy" id="2711"/>
    <lineage>
        <taxon>Eukaryota</taxon>
        <taxon>Viridiplantae</taxon>
        <taxon>Streptophyta</taxon>
        <taxon>Embryophyta</taxon>
        <taxon>Tracheophyta</taxon>
        <taxon>Spermatophyta</taxon>
        <taxon>Magnoliopsida</taxon>
        <taxon>eudicotyledons</taxon>
        <taxon>Gunneridae</taxon>
        <taxon>Pentapetalae</taxon>
        <taxon>rosids</taxon>
        <taxon>malvids</taxon>
        <taxon>Sapindales</taxon>
        <taxon>Rutaceae</taxon>
        <taxon>Aurantioideae</taxon>
        <taxon>Citrus</taxon>
    </lineage>
</organism>
<name>A0ACB8JTC5_CITSI</name>
<sequence>MKNQMLSLFNRTRPFIGVIFMQVGFAGMDVLCKAALNKGMSPYVLVVYRHAAATIAMAPFAVILDQKIRPKMTLAILTKLLLLGLLEPVIDQNLYFIGMKYTTATFAAAMYNILPAITFLMAWTIRLENVNLKSIRSLAKVIGTLATVAGAMAITLKAYPAELSLTAWICFFGTVEGTLAALIMERGKASIWAIHWDTKLVASVYSVRIAILTLRDVYLQGIICSGLTYYIQGIVMKDRGPVFVAAFSPLCMVIVAIMSTIILAEQMYLGRIIGAIIIIGGLYLVVWGKSKDHKSPSPSTDEHLPPAEQTNNTGSNGKENFGHEVTKIDV</sequence>
<dbReference type="Proteomes" id="UP000829398">
    <property type="component" value="Chromosome 6"/>
</dbReference>
<dbReference type="EMBL" id="CM039175">
    <property type="protein sequence ID" value="KAH9735756.1"/>
    <property type="molecule type" value="Genomic_DNA"/>
</dbReference>
<evidence type="ECO:0000313" key="1">
    <source>
        <dbReference type="EMBL" id="KAH9735756.1"/>
    </source>
</evidence>
<comment type="caution">
    <text evidence="1">The sequence shown here is derived from an EMBL/GenBank/DDBJ whole genome shotgun (WGS) entry which is preliminary data.</text>
</comment>
<accession>A0ACB8JTC5</accession>
<evidence type="ECO:0000313" key="2">
    <source>
        <dbReference type="Proteomes" id="UP000829398"/>
    </source>
</evidence>
<gene>
    <name evidence="1" type="ORF">KPL71_017855</name>
</gene>